<dbReference type="Pfam" id="PF07035">
    <property type="entry name" value="RMC1_C"/>
    <property type="match status" value="1"/>
</dbReference>
<protein>
    <submittedName>
        <fullName evidence="2">Colon cancer-associated protein Mic1</fullName>
    </submittedName>
</protein>
<sequence>MVDQISDRKFLEAAKATGDATLFYSVFKFFKQRNLHLCNATTFTKGERYQPYIQHYRYLFEGIDNDCNSDTNSNVTTIS</sequence>
<reference evidence="2" key="1">
    <citation type="submission" date="2011-11" db="EMBL/GenBank/DDBJ databases">
        <title>Decoding the brain transcriptome of the Eastern honeybee (Apis cerana) based on pyrosequencing.</title>
        <authorList>
            <person name="Sun L."/>
            <person name="Zheng H."/>
            <person name="Wang Y."/>
            <person name="Xie X."/>
            <person name="Zhu Y."/>
            <person name="Gu W."/>
            <person name="Wang S."/>
        </authorList>
    </citation>
    <scope>NUCLEOTIDE SEQUENCE</scope>
    <source>
        <tissue evidence="2">Brain</tissue>
    </source>
</reference>
<evidence type="ECO:0000259" key="1">
    <source>
        <dbReference type="Pfam" id="PF07035"/>
    </source>
</evidence>
<dbReference type="AlphaFoldDB" id="V9ILG9"/>
<accession>V9ILG9</accession>
<name>V9ILG9_APICE</name>
<evidence type="ECO:0000313" key="2">
    <source>
        <dbReference type="EMBL" id="AEY61326.1"/>
    </source>
</evidence>
<proteinExistence type="evidence at transcript level"/>
<dbReference type="EMBL" id="JR050664">
    <property type="protein sequence ID" value="AEY61326.1"/>
    <property type="molecule type" value="mRNA"/>
</dbReference>
<feature type="domain" description="Mic1" evidence="1">
    <location>
        <begin position="1"/>
        <end position="45"/>
    </location>
</feature>
<dbReference type="InterPro" id="IPR009755">
    <property type="entry name" value="RMC1_C"/>
</dbReference>
<organism evidence="2">
    <name type="scientific">Apis cerana</name>
    <name type="common">Indian honeybee</name>
    <dbReference type="NCBI Taxonomy" id="7461"/>
    <lineage>
        <taxon>Eukaryota</taxon>
        <taxon>Metazoa</taxon>
        <taxon>Ecdysozoa</taxon>
        <taxon>Arthropoda</taxon>
        <taxon>Hexapoda</taxon>
        <taxon>Insecta</taxon>
        <taxon>Pterygota</taxon>
        <taxon>Neoptera</taxon>
        <taxon>Endopterygota</taxon>
        <taxon>Hymenoptera</taxon>
        <taxon>Apocrita</taxon>
        <taxon>Aculeata</taxon>
        <taxon>Apoidea</taxon>
        <taxon>Anthophila</taxon>
        <taxon>Apidae</taxon>
        <taxon>Apis</taxon>
    </lineage>
</organism>
<gene>
    <name evidence="2" type="ORF">ACCB11885</name>
</gene>